<reference evidence="1 2" key="1">
    <citation type="submission" date="2020-11" db="EMBL/GenBank/DDBJ databases">
        <title>Closed and high quality bacterial genomes of the OMM12 community.</title>
        <authorList>
            <person name="Marbouty M."/>
            <person name="Lamy-Besnier Q."/>
            <person name="Debarbieux L."/>
            <person name="Koszul R."/>
        </authorList>
    </citation>
    <scope>NUCLEOTIDE SEQUENCE [LARGE SCALE GENOMIC DNA]</scope>
    <source>
        <strain evidence="1 2">KB18</strain>
    </source>
</reference>
<protein>
    <submittedName>
        <fullName evidence="1">Uncharacterized protein</fullName>
    </submittedName>
</protein>
<accession>A0AA92QVW7</accession>
<evidence type="ECO:0000313" key="2">
    <source>
        <dbReference type="Proteomes" id="UP000596035"/>
    </source>
</evidence>
<dbReference type="Proteomes" id="UP000596035">
    <property type="component" value="Chromosome"/>
</dbReference>
<gene>
    <name evidence="1" type="ORF">I5Q82_15945</name>
</gene>
<name>A0AA92QVW7_9FIRM</name>
<dbReference type="RefSeq" id="WP_157130580.1">
    <property type="nucleotide sequence ID" value="NZ_CP021422.1"/>
</dbReference>
<dbReference type="EMBL" id="CP065321">
    <property type="protein sequence ID" value="QQR29512.1"/>
    <property type="molecule type" value="Genomic_DNA"/>
</dbReference>
<sequence length="51" mass="5958">METNEIILGQTTYEVTRWFKKDKSRQDVLAERILLNLAGQKQVDEPPRKAV</sequence>
<evidence type="ECO:0000313" key="1">
    <source>
        <dbReference type="EMBL" id="QQR29512.1"/>
    </source>
</evidence>
<dbReference type="AlphaFoldDB" id="A0AA92QVW7"/>
<organism evidence="1 2">
    <name type="scientific">Acutalibacter muris</name>
    <dbReference type="NCBI Taxonomy" id="1796620"/>
    <lineage>
        <taxon>Bacteria</taxon>
        <taxon>Bacillati</taxon>
        <taxon>Bacillota</taxon>
        <taxon>Clostridia</taxon>
        <taxon>Eubacteriales</taxon>
        <taxon>Acutalibacteraceae</taxon>
        <taxon>Acutalibacter</taxon>
    </lineage>
</organism>
<proteinExistence type="predicted"/>